<dbReference type="EMBL" id="SJPH01000001">
    <property type="protein sequence ID" value="TWT48261.1"/>
    <property type="molecule type" value="Genomic_DNA"/>
</dbReference>
<dbReference type="PANTHER" id="PTHR24422:SF21">
    <property type="entry name" value="CHEMOTAXIS PROTEIN METHYLTRANSFERASE 1"/>
    <property type="match status" value="1"/>
</dbReference>
<comment type="caution">
    <text evidence="7">The sequence shown here is derived from an EMBL/GenBank/DDBJ whole genome shotgun (WGS) entry which is preliminary data.</text>
</comment>
<evidence type="ECO:0000256" key="4">
    <source>
        <dbReference type="ARBA" id="ARBA00022679"/>
    </source>
</evidence>
<dbReference type="InterPro" id="IPR000780">
    <property type="entry name" value="CheR_MeTrfase"/>
</dbReference>
<dbReference type="AlphaFoldDB" id="A0A5C5WDT5"/>
<dbReference type="Gene3D" id="3.40.50.150">
    <property type="entry name" value="Vaccinia Virus protein VP39"/>
    <property type="match status" value="1"/>
</dbReference>
<feature type="domain" description="CheR-type methyltransferase" evidence="6">
    <location>
        <begin position="1"/>
        <end position="252"/>
    </location>
</feature>
<dbReference type="PROSITE" id="PS50123">
    <property type="entry name" value="CHER"/>
    <property type="match status" value="1"/>
</dbReference>
<name>A0A5C5WDT5_9BACT</name>
<comment type="catalytic activity">
    <reaction evidence="1">
        <text>L-glutamyl-[protein] + S-adenosyl-L-methionine = [protein]-L-glutamate 5-O-methyl ester + S-adenosyl-L-homocysteine</text>
        <dbReference type="Rhea" id="RHEA:24452"/>
        <dbReference type="Rhea" id="RHEA-COMP:10208"/>
        <dbReference type="Rhea" id="RHEA-COMP:10311"/>
        <dbReference type="ChEBI" id="CHEBI:29973"/>
        <dbReference type="ChEBI" id="CHEBI:57856"/>
        <dbReference type="ChEBI" id="CHEBI:59789"/>
        <dbReference type="ChEBI" id="CHEBI:82795"/>
        <dbReference type="EC" id="2.1.1.80"/>
    </reaction>
</comment>
<dbReference type="RefSeq" id="WP_146570214.1">
    <property type="nucleotide sequence ID" value="NZ_SJPH01000001.1"/>
</dbReference>
<evidence type="ECO:0000256" key="2">
    <source>
        <dbReference type="ARBA" id="ARBA00012534"/>
    </source>
</evidence>
<dbReference type="CDD" id="cd02440">
    <property type="entry name" value="AdoMet_MTases"/>
    <property type="match status" value="1"/>
</dbReference>
<dbReference type="InterPro" id="IPR022641">
    <property type="entry name" value="CheR_N"/>
</dbReference>
<evidence type="ECO:0000313" key="7">
    <source>
        <dbReference type="EMBL" id="TWT48261.1"/>
    </source>
</evidence>
<dbReference type="PANTHER" id="PTHR24422">
    <property type="entry name" value="CHEMOTAXIS PROTEIN METHYLTRANSFERASE"/>
    <property type="match status" value="1"/>
</dbReference>
<dbReference type="SMART" id="SM00138">
    <property type="entry name" value="MeTrc"/>
    <property type="match status" value="1"/>
</dbReference>
<protein>
    <recommendedName>
        <fullName evidence="2">protein-glutamate O-methyltransferase</fullName>
        <ecNumber evidence="2">2.1.1.80</ecNumber>
    </recommendedName>
</protein>
<dbReference type="GO" id="GO:0008983">
    <property type="term" value="F:protein-glutamate O-methyltransferase activity"/>
    <property type="evidence" value="ECO:0007669"/>
    <property type="project" value="UniProtKB-EC"/>
</dbReference>
<organism evidence="7 8">
    <name type="scientific">Botrimarina hoheduenensis</name>
    <dbReference type="NCBI Taxonomy" id="2528000"/>
    <lineage>
        <taxon>Bacteria</taxon>
        <taxon>Pseudomonadati</taxon>
        <taxon>Planctomycetota</taxon>
        <taxon>Planctomycetia</taxon>
        <taxon>Pirellulales</taxon>
        <taxon>Lacipirellulaceae</taxon>
        <taxon>Botrimarina</taxon>
    </lineage>
</organism>
<dbReference type="EC" id="2.1.1.80" evidence="2"/>
<keyword evidence="3 7" id="KW-0489">Methyltransferase</keyword>
<keyword evidence="4 7" id="KW-0808">Transferase</keyword>
<keyword evidence="5" id="KW-0949">S-adenosyl-L-methionine</keyword>
<evidence type="ECO:0000256" key="1">
    <source>
        <dbReference type="ARBA" id="ARBA00001541"/>
    </source>
</evidence>
<dbReference type="GO" id="GO:0032259">
    <property type="term" value="P:methylation"/>
    <property type="evidence" value="ECO:0007669"/>
    <property type="project" value="UniProtKB-KW"/>
</dbReference>
<evidence type="ECO:0000259" key="6">
    <source>
        <dbReference type="PROSITE" id="PS50123"/>
    </source>
</evidence>
<evidence type="ECO:0000313" key="8">
    <source>
        <dbReference type="Proteomes" id="UP000318995"/>
    </source>
</evidence>
<accession>A0A5C5WDT5</accession>
<dbReference type="SUPFAM" id="SSF47757">
    <property type="entry name" value="Chemotaxis receptor methyltransferase CheR, N-terminal domain"/>
    <property type="match status" value="1"/>
</dbReference>
<gene>
    <name evidence="7" type="primary">cheR2</name>
    <name evidence="7" type="ORF">Pla111_00220</name>
</gene>
<dbReference type="Gene3D" id="1.10.155.10">
    <property type="entry name" value="Chemotaxis receptor methyltransferase CheR, N-terminal domain"/>
    <property type="match status" value="1"/>
</dbReference>
<sequence length="283" mass="31520">MKPTAADIDAVCNLVNELCGIYLDTSKDYLIEGRLARLLKTHGCKDYVELSRKARLTPALQTDVVNAITTNETLWFRDTTPFEALKNKIFPELIDAKAGSAFPKRFRIWSAACSTGQEAYSLAMAFADTVPNFESWDLEIYGTDISPSAVQHAQQAVYSELELSRGLSQQHRGAYFVHKGNGWGVNDTLKRRCKFEVRNLLKPLTGVGKFDLIFCRNVAIYFTPADRKRLFIGLAETLNRGGWLFSGSGESLADLGPNWAPKQHCRAVCYQPNGCNGVATLLR</sequence>
<dbReference type="InterPro" id="IPR029063">
    <property type="entry name" value="SAM-dependent_MTases_sf"/>
</dbReference>
<dbReference type="Pfam" id="PF01739">
    <property type="entry name" value="CheR"/>
    <property type="match status" value="1"/>
</dbReference>
<evidence type="ECO:0000256" key="3">
    <source>
        <dbReference type="ARBA" id="ARBA00022603"/>
    </source>
</evidence>
<keyword evidence="8" id="KW-1185">Reference proteome</keyword>
<dbReference type="OrthoDB" id="288469at2"/>
<dbReference type="SUPFAM" id="SSF53335">
    <property type="entry name" value="S-adenosyl-L-methionine-dependent methyltransferases"/>
    <property type="match status" value="1"/>
</dbReference>
<dbReference type="InterPro" id="IPR036804">
    <property type="entry name" value="CheR_N_sf"/>
</dbReference>
<dbReference type="InterPro" id="IPR022642">
    <property type="entry name" value="CheR_C"/>
</dbReference>
<proteinExistence type="predicted"/>
<dbReference type="PRINTS" id="PR00996">
    <property type="entry name" value="CHERMTFRASE"/>
</dbReference>
<evidence type="ECO:0000256" key="5">
    <source>
        <dbReference type="ARBA" id="ARBA00022691"/>
    </source>
</evidence>
<dbReference type="InterPro" id="IPR050903">
    <property type="entry name" value="Bact_Chemotaxis_MeTrfase"/>
</dbReference>
<dbReference type="Pfam" id="PF03705">
    <property type="entry name" value="CheR_N"/>
    <property type="match status" value="1"/>
</dbReference>
<dbReference type="Proteomes" id="UP000318995">
    <property type="component" value="Unassembled WGS sequence"/>
</dbReference>
<reference evidence="7 8" key="1">
    <citation type="submission" date="2019-02" db="EMBL/GenBank/DDBJ databases">
        <title>Deep-cultivation of Planctomycetes and their phenomic and genomic characterization uncovers novel biology.</title>
        <authorList>
            <person name="Wiegand S."/>
            <person name="Jogler M."/>
            <person name="Boedeker C."/>
            <person name="Pinto D."/>
            <person name="Vollmers J."/>
            <person name="Rivas-Marin E."/>
            <person name="Kohn T."/>
            <person name="Peeters S.H."/>
            <person name="Heuer A."/>
            <person name="Rast P."/>
            <person name="Oberbeckmann S."/>
            <person name="Bunk B."/>
            <person name="Jeske O."/>
            <person name="Meyerdierks A."/>
            <person name="Storesund J.E."/>
            <person name="Kallscheuer N."/>
            <person name="Luecker S."/>
            <person name="Lage O.M."/>
            <person name="Pohl T."/>
            <person name="Merkel B.J."/>
            <person name="Hornburger P."/>
            <person name="Mueller R.-W."/>
            <person name="Bruemmer F."/>
            <person name="Labrenz M."/>
            <person name="Spormann A.M."/>
            <person name="Op Den Camp H."/>
            <person name="Overmann J."/>
            <person name="Amann R."/>
            <person name="Jetten M.S.M."/>
            <person name="Mascher T."/>
            <person name="Medema M.H."/>
            <person name="Devos D.P."/>
            <person name="Kaster A.-K."/>
            <person name="Ovreas L."/>
            <person name="Rohde M."/>
            <person name="Galperin M.Y."/>
            <person name="Jogler C."/>
        </authorList>
    </citation>
    <scope>NUCLEOTIDE SEQUENCE [LARGE SCALE GENOMIC DNA]</scope>
    <source>
        <strain evidence="7 8">Pla111</strain>
    </source>
</reference>